<organism evidence="1 2">
    <name type="scientific">Acaulospora morrowiae</name>
    <dbReference type="NCBI Taxonomy" id="94023"/>
    <lineage>
        <taxon>Eukaryota</taxon>
        <taxon>Fungi</taxon>
        <taxon>Fungi incertae sedis</taxon>
        <taxon>Mucoromycota</taxon>
        <taxon>Glomeromycotina</taxon>
        <taxon>Glomeromycetes</taxon>
        <taxon>Diversisporales</taxon>
        <taxon>Acaulosporaceae</taxon>
        <taxon>Acaulospora</taxon>
    </lineage>
</organism>
<dbReference type="EMBL" id="CAJVPV010028849">
    <property type="protein sequence ID" value="CAG8737346.1"/>
    <property type="molecule type" value="Genomic_DNA"/>
</dbReference>
<feature type="non-terminal residue" evidence="1">
    <location>
        <position position="1"/>
    </location>
</feature>
<dbReference type="Proteomes" id="UP000789342">
    <property type="component" value="Unassembled WGS sequence"/>
</dbReference>
<gene>
    <name evidence="1" type="ORF">AMORRO_LOCUS14472</name>
</gene>
<feature type="non-terminal residue" evidence="1">
    <location>
        <position position="110"/>
    </location>
</feature>
<sequence length="110" mass="12409">LRLVSKCNDVTSKLVVLSMCQDWHQLCNDVTSRLAADVKPRCCLLSIRQDWHQLCNDVTSRLDLSGINKEFFIHLTTGTVGYIYFSTENSQIMGFNPYSLIGPIDRLGLG</sequence>
<reference evidence="1" key="1">
    <citation type="submission" date="2021-06" db="EMBL/GenBank/DDBJ databases">
        <authorList>
            <person name="Kallberg Y."/>
            <person name="Tangrot J."/>
            <person name="Rosling A."/>
        </authorList>
    </citation>
    <scope>NUCLEOTIDE SEQUENCE</scope>
    <source>
        <strain evidence="1">CL551</strain>
    </source>
</reference>
<comment type="caution">
    <text evidence="1">The sequence shown here is derived from an EMBL/GenBank/DDBJ whole genome shotgun (WGS) entry which is preliminary data.</text>
</comment>
<name>A0A9N9II69_9GLOM</name>
<proteinExistence type="predicted"/>
<dbReference type="AlphaFoldDB" id="A0A9N9II69"/>
<accession>A0A9N9II69</accession>
<evidence type="ECO:0000313" key="2">
    <source>
        <dbReference type="Proteomes" id="UP000789342"/>
    </source>
</evidence>
<protein>
    <submittedName>
        <fullName evidence="1">1794_t:CDS:1</fullName>
    </submittedName>
</protein>
<evidence type="ECO:0000313" key="1">
    <source>
        <dbReference type="EMBL" id="CAG8737346.1"/>
    </source>
</evidence>
<keyword evidence="2" id="KW-1185">Reference proteome</keyword>